<proteinExistence type="predicted"/>
<dbReference type="PROSITE" id="PS51257">
    <property type="entry name" value="PROKAR_LIPOPROTEIN"/>
    <property type="match status" value="1"/>
</dbReference>
<comment type="caution">
    <text evidence="2">The sequence shown here is derived from an EMBL/GenBank/DDBJ whole genome shotgun (WGS) entry which is preliminary data.</text>
</comment>
<accession>A0A7X9FQ93</accession>
<dbReference type="InterPro" id="IPR021796">
    <property type="entry name" value="Tll0287-like_dom"/>
</dbReference>
<evidence type="ECO:0000259" key="1">
    <source>
        <dbReference type="Pfam" id="PF11845"/>
    </source>
</evidence>
<dbReference type="EMBL" id="JAAZON010000056">
    <property type="protein sequence ID" value="NMC61824.1"/>
    <property type="molecule type" value="Genomic_DNA"/>
</dbReference>
<dbReference type="Pfam" id="PF11845">
    <property type="entry name" value="Tll0287-like"/>
    <property type="match status" value="1"/>
</dbReference>
<sequence length="197" mass="22064">MIKWLFQGFFSVRFSILLSVVNLLALSCNNPCFAQIGIPSNMASVPAELSSEFKTELKKYLDGKRLEREILSCPQIAQKTMKHVAEKRGLTISRASITGDFKELKNTKERAFVESFLKTLQSSKGVKLETYQIGKEDFVHYAPIYLDDALCLSCHGALGKDVNAATSATLSDKFDHFSLNGRKIGDLLGLWIIRPKR</sequence>
<feature type="domain" description="Tll0287-like" evidence="1">
    <location>
        <begin position="59"/>
        <end position="194"/>
    </location>
</feature>
<organism evidence="2 3">
    <name type="scientific">SAR324 cluster bacterium</name>
    <dbReference type="NCBI Taxonomy" id="2024889"/>
    <lineage>
        <taxon>Bacteria</taxon>
        <taxon>Deltaproteobacteria</taxon>
        <taxon>SAR324 cluster</taxon>
    </lineage>
</organism>
<reference evidence="2 3" key="1">
    <citation type="journal article" date="2020" name="Biotechnol. Biofuels">
        <title>New insights from the biogas microbiome by comprehensive genome-resolved metagenomics of nearly 1600 species originating from multiple anaerobic digesters.</title>
        <authorList>
            <person name="Campanaro S."/>
            <person name="Treu L."/>
            <person name="Rodriguez-R L.M."/>
            <person name="Kovalovszki A."/>
            <person name="Ziels R.M."/>
            <person name="Maus I."/>
            <person name="Zhu X."/>
            <person name="Kougias P.G."/>
            <person name="Basile A."/>
            <person name="Luo G."/>
            <person name="Schluter A."/>
            <person name="Konstantinidis K.T."/>
            <person name="Angelidaki I."/>
        </authorList>
    </citation>
    <scope>NUCLEOTIDE SEQUENCE [LARGE SCALE GENOMIC DNA]</scope>
    <source>
        <strain evidence="2">AS27yjCOA_65</strain>
    </source>
</reference>
<protein>
    <submittedName>
        <fullName evidence="2">DUF3365 domain-containing protein</fullName>
    </submittedName>
</protein>
<name>A0A7X9FQ93_9DELT</name>
<dbReference type="Proteomes" id="UP000524246">
    <property type="component" value="Unassembled WGS sequence"/>
</dbReference>
<evidence type="ECO:0000313" key="3">
    <source>
        <dbReference type="Proteomes" id="UP000524246"/>
    </source>
</evidence>
<dbReference type="AlphaFoldDB" id="A0A7X9FQ93"/>
<gene>
    <name evidence="2" type="ORF">GYA55_01510</name>
</gene>
<evidence type="ECO:0000313" key="2">
    <source>
        <dbReference type="EMBL" id="NMC61824.1"/>
    </source>
</evidence>